<sequence length="450" mass="48592">MTQPSKLATMLSFVDTFWMQTMRERERAWHKEADRQERDAIHTDFRHRATGPQLPPPGEWLTWLFLGGRGAGKTRAGAEWVRHRALRTVSRIALVGPTFNDVREVMIEGPSGLKHLGSAMERPRYEASRKRLVFPSGSQAYAFSAEDADGLRGPQFDYAWGDEFAAWPDPQRVLDTLRMGVRLGGAPRILLTTTPRPIPALKALVKAWDPRGPIRVTHQPTAANAANLAPGFVEALNAAYGGSMLGRQEVEGLLIDDPDGALWTRPKIEAARLAAGQMPELDRIVVALDPPATGGPRSDECGIVVAGAHGEGPARIAVVLADLSFGPALPADWAARAASAFDDYSADALIAEANQGGEMVRSVLQAAAPGLPVRLVHASRGKRARAEPVAALYAAGRVRHARPFPALEDQMCAFGAPDGPKSSPDRVDALVWAISDLVLGRTGAPRLRRL</sequence>
<dbReference type="Proteomes" id="UP000001964">
    <property type="component" value="Chromosome"/>
</dbReference>
<evidence type="ECO:0000313" key="3">
    <source>
        <dbReference type="EMBL" id="ABI65211.1"/>
    </source>
</evidence>
<evidence type="ECO:0000313" key="4">
    <source>
        <dbReference type="Proteomes" id="UP000001964"/>
    </source>
</evidence>
<dbReference type="Pfam" id="PF17289">
    <property type="entry name" value="Terminase_6C"/>
    <property type="match status" value="1"/>
</dbReference>
<dbReference type="InterPro" id="IPR027417">
    <property type="entry name" value="P-loop_NTPase"/>
</dbReference>
<keyword evidence="4" id="KW-1185">Reference proteome</keyword>
<dbReference type="STRING" id="394221.Mmar10_0918"/>
<name>Q0AR76_MARMM</name>
<reference evidence="3 4" key="1">
    <citation type="submission" date="2006-08" db="EMBL/GenBank/DDBJ databases">
        <title>Complete sequence of Maricaulis maris MCS10.</title>
        <authorList>
            <consortium name="US DOE Joint Genome Institute"/>
            <person name="Copeland A."/>
            <person name="Lucas S."/>
            <person name="Lapidus A."/>
            <person name="Barry K."/>
            <person name="Detter J.C."/>
            <person name="Glavina del Rio T."/>
            <person name="Hammon N."/>
            <person name="Israni S."/>
            <person name="Dalin E."/>
            <person name="Tice H."/>
            <person name="Pitluck S."/>
            <person name="Saunders E."/>
            <person name="Brettin T."/>
            <person name="Bruce D."/>
            <person name="Han C."/>
            <person name="Tapia R."/>
            <person name="Gilna P."/>
            <person name="Schmutz J."/>
            <person name="Larimer F."/>
            <person name="Land M."/>
            <person name="Hauser L."/>
            <person name="Kyrpides N."/>
            <person name="Mikhailova N."/>
            <person name="Viollier P."/>
            <person name="Stephens C."/>
            <person name="Richardson P."/>
        </authorList>
    </citation>
    <scope>NUCLEOTIDE SEQUENCE [LARGE SCALE GENOMIC DNA]</scope>
    <source>
        <strain evidence="3 4">MCS10</strain>
    </source>
</reference>
<evidence type="ECO:0000256" key="1">
    <source>
        <dbReference type="ARBA" id="ARBA00022612"/>
    </source>
</evidence>
<evidence type="ECO:0000259" key="2">
    <source>
        <dbReference type="Pfam" id="PF17289"/>
    </source>
</evidence>
<proteinExistence type="predicted"/>
<dbReference type="Gene3D" id="3.30.420.240">
    <property type="match status" value="1"/>
</dbReference>
<gene>
    <name evidence="3" type="ordered locus">Mmar10_0918</name>
</gene>
<dbReference type="eggNOG" id="COG5323">
    <property type="taxonomic scope" value="Bacteria"/>
</dbReference>
<dbReference type="Pfam" id="PF03237">
    <property type="entry name" value="Terminase_6N"/>
    <property type="match status" value="1"/>
</dbReference>
<feature type="domain" description="Terminase large subunit gp17-like C-terminal" evidence="2">
    <location>
        <begin position="287"/>
        <end position="435"/>
    </location>
</feature>
<protein>
    <recommendedName>
        <fullName evidence="2">Terminase large subunit gp17-like C-terminal domain-containing protein</fullName>
    </recommendedName>
</protein>
<dbReference type="AlphaFoldDB" id="Q0AR76"/>
<organism evidence="3 4">
    <name type="scientific">Maricaulis maris (strain MCS10)</name>
    <name type="common">Caulobacter maris</name>
    <dbReference type="NCBI Taxonomy" id="394221"/>
    <lineage>
        <taxon>Bacteria</taxon>
        <taxon>Pseudomonadati</taxon>
        <taxon>Pseudomonadota</taxon>
        <taxon>Alphaproteobacteria</taxon>
        <taxon>Maricaulales</taxon>
        <taxon>Maricaulaceae</taxon>
        <taxon>Maricaulis</taxon>
    </lineage>
</organism>
<dbReference type="KEGG" id="mmr:Mmar10_0918"/>
<dbReference type="HOGENOM" id="CLU_034922_0_0_5"/>
<keyword evidence="1" id="KW-1188">Viral release from host cell</keyword>
<accession>Q0AR76</accession>
<dbReference type="EMBL" id="CP000449">
    <property type="protein sequence ID" value="ABI65211.1"/>
    <property type="molecule type" value="Genomic_DNA"/>
</dbReference>
<dbReference type="Gene3D" id="3.40.50.300">
    <property type="entry name" value="P-loop containing nucleotide triphosphate hydrolases"/>
    <property type="match status" value="1"/>
</dbReference>
<dbReference type="InterPro" id="IPR035421">
    <property type="entry name" value="Terminase_6C"/>
</dbReference>